<keyword evidence="10 11" id="KW-0472">Membrane</keyword>
<keyword evidence="11" id="KW-0479">Metal-binding</keyword>
<keyword evidence="9 11" id="KW-0482">Metalloprotease</keyword>
<evidence type="ECO:0000256" key="2">
    <source>
        <dbReference type="ARBA" id="ARBA00004141"/>
    </source>
</evidence>
<keyword evidence="4 13" id="KW-0645">Protease</keyword>
<feature type="transmembrane region" description="Helical" evidence="11">
    <location>
        <begin position="353"/>
        <end position="374"/>
    </location>
</feature>
<keyword evidence="5 11" id="KW-0812">Transmembrane</keyword>
<gene>
    <name evidence="13" type="primary">rseP</name>
    <name evidence="13" type="ORF">DHW61_07405</name>
</gene>
<dbReference type="InterPro" id="IPR004387">
    <property type="entry name" value="Pept_M50_Zn"/>
</dbReference>
<dbReference type="Proteomes" id="UP000262969">
    <property type="component" value="Unassembled WGS sequence"/>
</dbReference>
<accession>A0A3D2X5I1</accession>
<evidence type="ECO:0000256" key="10">
    <source>
        <dbReference type="ARBA" id="ARBA00023136"/>
    </source>
</evidence>
<dbReference type="InterPro" id="IPR008915">
    <property type="entry name" value="Peptidase_M50"/>
</dbReference>
<feature type="transmembrane region" description="Helical" evidence="11">
    <location>
        <begin position="84"/>
        <end position="110"/>
    </location>
</feature>
<reference evidence="13 14" key="1">
    <citation type="journal article" date="2018" name="Nat. Biotechnol.">
        <title>A standardized bacterial taxonomy based on genome phylogeny substantially revises the tree of life.</title>
        <authorList>
            <person name="Parks D.H."/>
            <person name="Chuvochina M."/>
            <person name="Waite D.W."/>
            <person name="Rinke C."/>
            <person name="Skarshewski A."/>
            <person name="Chaumeil P.A."/>
            <person name="Hugenholtz P."/>
        </authorList>
    </citation>
    <scope>NUCLEOTIDE SEQUENCE [LARGE SCALE GENOMIC DNA]</scope>
    <source>
        <strain evidence="13">UBA11728</strain>
    </source>
</reference>
<dbReference type="EMBL" id="DPVV01000248">
    <property type="protein sequence ID" value="HCL02226.1"/>
    <property type="molecule type" value="Genomic_DNA"/>
</dbReference>
<dbReference type="GO" id="GO:0046872">
    <property type="term" value="F:metal ion binding"/>
    <property type="evidence" value="ECO:0007669"/>
    <property type="project" value="UniProtKB-KW"/>
</dbReference>
<dbReference type="SMART" id="SM00228">
    <property type="entry name" value="PDZ"/>
    <property type="match status" value="2"/>
</dbReference>
<dbReference type="SUPFAM" id="SSF50156">
    <property type="entry name" value="PDZ domain-like"/>
    <property type="match status" value="2"/>
</dbReference>
<evidence type="ECO:0000256" key="9">
    <source>
        <dbReference type="ARBA" id="ARBA00023049"/>
    </source>
</evidence>
<sequence>MKIIVALLIFGVIITFHELGHFLLAKKNGIVVTEFSIGMGPRLFSKVYHGTRYSLKLLPIGGSCMMLGEDEINDNEGAFNNKNVWARISTIFAGPLFNFILAFLLALFVVGMVGYDPARVVNVPEGSAGANAGLQVGDIITEIDSENVVFARDISTHFDFKPIKSQNPITVKFKRNGEKLSTTLIPDAEKRYMLGISYSPDSQGEAQITLLENSAFKDAGIKNGDVITAVNGTEIKTSADLSSYLGSHPLDGTALSVTFTHNEKSNTVNVTPRMTEWYTIGFNYNQGYEKTGVFGVVRYSISEVRYWIETTVKSLGKLFTGKVGADELGGPVRIVSELGNVVDAKEDIGIKNVIIILFNWGILLSANLGVMNLLPIPALDGGRLIFLIIEAVRGKPLDREKEGFVHMLGFIALMILMVFLFFNDIKNVFF</sequence>
<organism evidence="13 14">
    <name type="scientific">Lachnoclostridium phytofermentans</name>
    <dbReference type="NCBI Taxonomy" id="66219"/>
    <lineage>
        <taxon>Bacteria</taxon>
        <taxon>Bacillati</taxon>
        <taxon>Bacillota</taxon>
        <taxon>Clostridia</taxon>
        <taxon>Lachnospirales</taxon>
        <taxon>Lachnospiraceae</taxon>
    </lineage>
</organism>
<evidence type="ECO:0000313" key="13">
    <source>
        <dbReference type="EMBL" id="HCL02226.1"/>
    </source>
</evidence>
<dbReference type="Pfam" id="PF17820">
    <property type="entry name" value="PDZ_6"/>
    <property type="match status" value="1"/>
</dbReference>
<evidence type="ECO:0000256" key="8">
    <source>
        <dbReference type="ARBA" id="ARBA00022989"/>
    </source>
</evidence>
<dbReference type="EC" id="3.4.24.-" evidence="11"/>
<keyword evidence="7 11" id="KW-0862">Zinc</keyword>
<evidence type="ECO:0000256" key="7">
    <source>
        <dbReference type="ARBA" id="ARBA00022833"/>
    </source>
</evidence>
<dbReference type="InterPro" id="IPR036034">
    <property type="entry name" value="PDZ_sf"/>
</dbReference>
<protein>
    <recommendedName>
        <fullName evidence="11">Zinc metalloprotease</fullName>
        <ecNumber evidence="11">3.4.24.-</ecNumber>
    </recommendedName>
</protein>
<evidence type="ECO:0000256" key="3">
    <source>
        <dbReference type="ARBA" id="ARBA00007931"/>
    </source>
</evidence>
<keyword evidence="6 11" id="KW-0378">Hydrolase</keyword>
<comment type="cofactor">
    <cofactor evidence="1 11">
        <name>Zn(2+)</name>
        <dbReference type="ChEBI" id="CHEBI:29105"/>
    </cofactor>
</comment>
<dbReference type="GO" id="GO:0004222">
    <property type="term" value="F:metalloendopeptidase activity"/>
    <property type="evidence" value="ECO:0007669"/>
    <property type="project" value="InterPro"/>
</dbReference>
<feature type="domain" description="PDZ" evidence="12">
    <location>
        <begin position="106"/>
        <end position="177"/>
    </location>
</feature>
<feature type="transmembrane region" description="Helical" evidence="11">
    <location>
        <begin position="403"/>
        <end position="422"/>
    </location>
</feature>
<evidence type="ECO:0000259" key="12">
    <source>
        <dbReference type="SMART" id="SM00228"/>
    </source>
</evidence>
<dbReference type="AlphaFoldDB" id="A0A3D2X5I1"/>
<evidence type="ECO:0000256" key="4">
    <source>
        <dbReference type="ARBA" id="ARBA00022670"/>
    </source>
</evidence>
<dbReference type="GO" id="GO:0006508">
    <property type="term" value="P:proteolysis"/>
    <property type="evidence" value="ECO:0007669"/>
    <property type="project" value="UniProtKB-KW"/>
</dbReference>
<comment type="similarity">
    <text evidence="3 11">Belongs to the peptidase M50B family.</text>
</comment>
<feature type="domain" description="PDZ" evidence="12">
    <location>
        <begin position="192"/>
        <end position="263"/>
    </location>
</feature>
<dbReference type="PANTHER" id="PTHR42837:SF2">
    <property type="entry name" value="MEMBRANE METALLOPROTEASE ARASP2, CHLOROPLASTIC-RELATED"/>
    <property type="match status" value="1"/>
</dbReference>
<comment type="subcellular location">
    <subcellularLocation>
        <location evidence="2">Membrane</location>
        <topology evidence="2">Multi-pass membrane protein</topology>
    </subcellularLocation>
</comment>
<name>A0A3D2X5I1_9FIRM</name>
<dbReference type="Pfam" id="PF02163">
    <property type="entry name" value="Peptidase_M50"/>
    <property type="match status" value="1"/>
</dbReference>
<evidence type="ECO:0000256" key="6">
    <source>
        <dbReference type="ARBA" id="ARBA00022801"/>
    </source>
</evidence>
<dbReference type="GO" id="GO:0016020">
    <property type="term" value="C:membrane"/>
    <property type="evidence" value="ECO:0007669"/>
    <property type="project" value="UniProtKB-SubCell"/>
</dbReference>
<evidence type="ECO:0000256" key="5">
    <source>
        <dbReference type="ARBA" id="ARBA00022692"/>
    </source>
</evidence>
<dbReference type="NCBIfam" id="TIGR00054">
    <property type="entry name" value="RIP metalloprotease RseP"/>
    <property type="match status" value="1"/>
</dbReference>
<dbReference type="InterPro" id="IPR041489">
    <property type="entry name" value="PDZ_6"/>
</dbReference>
<dbReference type="PANTHER" id="PTHR42837">
    <property type="entry name" value="REGULATOR OF SIGMA-E PROTEASE RSEP"/>
    <property type="match status" value="1"/>
</dbReference>
<comment type="caution">
    <text evidence="13">The sequence shown here is derived from an EMBL/GenBank/DDBJ whole genome shotgun (WGS) entry which is preliminary data.</text>
</comment>
<proteinExistence type="inferred from homology"/>
<dbReference type="Gene3D" id="2.30.42.10">
    <property type="match status" value="2"/>
</dbReference>
<keyword evidence="8 11" id="KW-1133">Transmembrane helix</keyword>
<evidence type="ECO:0000256" key="1">
    <source>
        <dbReference type="ARBA" id="ARBA00001947"/>
    </source>
</evidence>
<evidence type="ECO:0000256" key="11">
    <source>
        <dbReference type="RuleBase" id="RU362031"/>
    </source>
</evidence>
<dbReference type="CDD" id="cd06163">
    <property type="entry name" value="S2P-M50_PDZ_RseP-like"/>
    <property type="match status" value="2"/>
</dbReference>
<evidence type="ECO:0000313" key="14">
    <source>
        <dbReference type="Proteomes" id="UP000262969"/>
    </source>
</evidence>
<dbReference type="InterPro" id="IPR001478">
    <property type="entry name" value="PDZ"/>
</dbReference>